<protein>
    <submittedName>
        <fullName evidence="1">Uncharacterized protein</fullName>
    </submittedName>
</protein>
<dbReference type="Proteomes" id="UP000460221">
    <property type="component" value="Unassembled WGS sequence"/>
</dbReference>
<dbReference type="EMBL" id="WLYK01000005">
    <property type="protein sequence ID" value="MTD15223.1"/>
    <property type="molecule type" value="Genomic_DNA"/>
</dbReference>
<evidence type="ECO:0000313" key="2">
    <source>
        <dbReference type="Proteomes" id="UP000460221"/>
    </source>
</evidence>
<organism evidence="1 2">
    <name type="scientific">Nakamurella alba</name>
    <dbReference type="NCBI Taxonomy" id="2665158"/>
    <lineage>
        <taxon>Bacteria</taxon>
        <taxon>Bacillati</taxon>
        <taxon>Actinomycetota</taxon>
        <taxon>Actinomycetes</taxon>
        <taxon>Nakamurellales</taxon>
        <taxon>Nakamurellaceae</taxon>
        <taxon>Nakamurella</taxon>
    </lineage>
</organism>
<keyword evidence="2" id="KW-1185">Reference proteome</keyword>
<proteinExistence type="predicted"/>
<comment type="caution">
    <text evidence="1">The sequence shown here is derived from an EMBL/GenBank/DDBJ whole genome shotgun (WGS) entry which is preliminary data.</text>
</comment>
<accession>A0A7K1FPQ8</accession>
<name>A0A7K1FPQ8_9ACTN</name>
<gene>
    <name evidence="1" type="ORF">GIS00_14870</name>
</gene>
<evidence type="ECO:0000313" key="1">
    <source>
        <dbReference type="EMBL" id="MTD15223.1"/>
    </source>
</evidence>
<reference evidence="1 2" key="1">
    <citation type="submission" date="2019-11" db="EMBL/GenBank/DDBJ databases">
        <authorList>
            <person name="Jiang L.-Q."/>
        </authorList>
    </citation>
    <scope>NUCLEOTIDE SEQUENCE [LARGE SCALE GENOMIC DNA]</scope>
    <source>
        <strain evidence="1 2">YIM 132087</strain>
    </source>
</reference>
<sequence length="241" mass="24104">MSDRHRSGFRSRSWIRAAIVPVALLVLGVLVWQGSTAAFTATTDNTGNTWAAGALTLTNDGDTGTFQGTTAAVFSTAGTSLNGVPQKTNVLVPGATGAKCIAVKATGNFASAVRFNVANVVTGTPNISNVLTLNVKYGASAATGDAAAHTACDNWIAAAVPASAPAGATATTPGTVSTVVPDTHLNAVTTTPVATTWTTAGNAAGEYGLFLIQWTLDAGTGNTIQGGTTGADFVWTQTAGS</sequence>
<dbReference type="AlphaFoldDB" id="A0A7K1FPQ8"/>
<dbReference type="RefSeq" id="WP_154769175.1">
    <property type="nucleotide sequence ID" value="NZ_WLYK01000005.1"/>
</dbReference>